<feature type="active site" description="Proton acceptor" evidence="3">
    <location>
        <position position="93"/>
    </location>
</feature>
<accession>A0ABQ6HPU2</accession>
<evidence type="ECO:0000256" key="3">
    <source>
        <dbReference type="HAMAP-Rule" id="MF_00528"/>
    </source>
</evidence>
<reference evidence="5" key="1">
    <citation type="journal article" date="2019" name="Int. J. Syst. Evol. Microbiol.">
        <title>The Global Catalogue of Microorganisms (GCM) 10K type strain sequencing project: providing services to taxonomists for standard genome sequencing and annotation.</title>
        <authorList>
            <consortium name="The Broad Institute Genomics Platform"/>
            <consortium name="The Broad Institute Genome Sequencing Center for Infectious Disease"/>
            <person name="Wu L."/>
            <person name="Ma J."/>
        </authorList>
    </citation>
    <scope>NUCLEOTIDE SEQUENCE [LARGE SCALE GENOMIC DNA]</scope>
    <source>
        <strain evidence="5">NBRC 105830</strain>
    </source>
</reference>
<keyword evidence="3" id="KW-0546">Nucleotide metabolism</keyword>
<dbReference type="Proteomes" id="UP001157109">
    <property type="component" value="Unassembled WGS sequence"/>
</dbReference>
<dbReference type="PANTHER" id="PTHR43213:SF5">
    <property type="entry name" value="BIFUNCTIONAL DTTP_UTP PYROPHOSPHATASE_METHYLTRANSFERASE PROTEIN-RELATED"/>
    <property type="match status" value="1"/>
</dbReference>
<keyword evidence="5" id="KW-1185">Reference proteome</keyword>
<dbReference type="PIRSF" id="PIRSF006305">
    <property type="entry name" value="Maf"/>
    <property type="match status" value="1"/>
</dbReference>
<protein>
    <recommendedName>
        <fullName evidence="3">Nucleoside triphosphate pyrophosphatase</fullName>
        <ecNumber evidence="3">3.6.1.9</ecNumber>
    </recommendedName>
    <alternativeName>
        <fullName evidence="3">Nucleotide pyrophosphatase</fullName>
        <shortName evidence="3">Nucleotide PPase</shortName>
    </alternativeName>
</protein>
<proteinExistence type="inferred from homology"/>
<dbReference type="SUPFAM" id="SSF52972">
    <property type="entry name" value="ITPase-like"/>
    <property type="match status" value="1"/>
</dbReference>
<dbReference type="EC" id="3.6.1.9" evidence="3"/>
<evidence type="ECO:0000313" key="4">
    <source>
        <dbReference type="EMBL" id="GMA20367.1"/>
    </source>
</evidence>
<dbReference type="InterPro" id="IPR003697">
    <property type="entry name" value="Maf-like"/>
</dbReference>
<gene>
    <name evidence="4" type="ORF">GCM10025862_23880</name>
</gene>
<dbReference type="Gene3D" id="3.90.950.10">
    <property type="match status" value="1"/>
</dbReference>
<dbReference type="PANTHER" id="PTHR43213">
    <property type="entry name" value="BIFUNCTIONAL DTTP/UTP PYROPHOSPHATASE/METHYLTRANSFERASE PROTEIN-RELATED"/>
    <property type="match status" value="1"/>
</dbReference>
<comment type="caution">
    <text evidence="4">The sequence shown here is derived from an EMBL/GenBank/DDBJ whole genome shotgun (WGS) entry which is preliminary data.</text>
</comment>
<dbReference type="NCBIfam" id="TIGR00172">
    <property type="entry name" value="maf"/>
    <property type="match status" value="1"/>
</dbReference>
<dbReference type="InterPro" id="IPR029001">
    <property type="entry name" value="ITPase-like_fam"/>
</dbReference>
<name>A0ABQ6HPU2_9MICO</name>
<comment type="cofactor">
    <cofactor evidence="1 3">
        <name>a divalent metal cation</name>
        <dbReference type="ChEBI" id="CHEBI:60240"/>
    </cofactor>
</comment>
<dbReference type="RefSeq" id="WP_241445466.1">
    <property type="nucleotide sequence ID" value="NZ_BSUJ01000001.1"/>
</dbReference>
<comment type="function">
    <text evidence="3">Nucleoside triphosphate pyrophosphatase. May have a dual role in cell division arrest and in preventing the incorporation of modified nucleotides into cellular nucleic acids.</text>
</comment>
<keyword evidence="2 3" id="KW-0378">Hydrolase</keyword>
<comment type="subcellular location">
    <subcellularLocation>
        <location evidence="3">Cytoplasm</location>
    </subcellularLocation>
</comment>
<comment type="catalytic activity">
    <reaction evidence="3">
        <text>a ribonucleoside 5'-triphosphate + H2O = a ribonucleoside 5'-phosphate + diphosphate + H(+)</text>
        <dbReference type="Rhea" id="RHEA:23996"/>
        <dbReference type="ChEBI" id="CHEBI:15377"/>
        <dbReference type="ChEBI" id="CHEBI:15378"/>
        <dbReference type="ChEBI" id="CHEBI:33019"/>
        <dbReference type="ChEBI" id="CHEBI:58043"/>
        <dbReference type="ChEBI" id="CHEBI:61557"/>
        <dbReference type="EC" id="3.6.1.9"/>
    </reaction>
</comment>
<dbReference type="EMBL" id="BSUJ01000001">
    <property type="protein sequence ID" value="GMA20367.1"/>
    <property type="molecule type" value="Genomic_DNA"/>
</dbReference>
<comment type="caution">
    <text evidence="3">Lacks conserved residue(s) required for the propagation of feature annotation.</text>
</comment>
<dbReference type="Pfam" id="PF02545">
    <property type="entry name" value="Maf"/>
    <property type="match status" value="1"/>
</dbReference>
<evidence type="ECO:0000256" key="2">
    <source>
        <dbReference type="ARBA" id="ARBA00022801"/>
    </source>
</evidence>
<comment type="catalytic activity">
    <reaction evidence="3">
        <text>a 2'-deoxyribonucleoside 5'-triphosphate + H2O = a 2'-deoxyribonucleoside 5'-phosphate + diphosphate + H(+)</text>
        <dbReference type="Rhea" id="RHEA:44644"/>
        <dbReference type="ChEBI" id="CHEBI:15377"/>
        <dbReference type="ChEBI" id="CHEBI:15378"/>
        <dbReference type="ChEBI" id="CHEBI:33019"/>
        <dbReference type="ChEBI" id="CHEBI:61560"/>
        <dbReference type="ChEBI" id="CHEBI:65317"/>
        <dbReference type="EC" id="3.6.1.9"/>
    </reaction>
</comment>
<organism evidence="4 5">
    <name type="scientific">Arsenicicoccus piscis</name>
    <dbReference type="NCBI Taxonomy" id="673954"/>
    <lineage>
        <taxon>Bacteria</taxon>
        <taxon>Bacillati</taxon>
        <taxon>Actinomycetota</taxon>
        <taxon>Actinomycetes</taxon>
        <taxon>Micrococcales</taxon>
        <taxon>Intrasporangiaceae</taxon>
        <taxon>Arsenicicoccus</taxon>
    </lineage>
</organism>
<evidence type="ECO:0000256" key="1">
    <source>
        <dbReference type="ARBA" id="ARBA00001968"/>
    </source>
</evidence>
<evidence type="ECO:0000313" key="5">
    <source>
        <dbReference type="Proteomes" id="UP001157109"/>
    </source>
</evidence>
<dbReference type="CDD" id="cd00555">
    <property type="entry name" value="Maf"/>
    <property type="match status" value="1"/>
</dbReference>
<sequence length="228" mass="23906">MKQIPLVLASASSARLKTLRGAGIAPVVCVSEVDEDGAVAQASAALPEGADPLTPSDVALLLARAKCEDVASRLSWGLGHQDVPDESLVLGCDSVLEIDGVAYGKPGTPEAARDRWELMRGRSGVLHTGHWLIDNRDLDRKGTGGSIGAVGSTVVHFADLSDREIRAYIKTGEPLGVAGAFTVDGFGGPFVTAIEGDYHNVVGVSLPLLRDLLGQLDIGWFSVQRLIS</sequence>
<keyword evidence="3" id="KW-0963">Cytoplasm</keyword>
<dbReference type="HAMAP" id="MF_00528">
    <property type="entry name" value="Maf"/>
    <property type="match status" value="1"/>
</dbReference>
<comment type="similarity">
    <text evidence="3">Belongs to the Maf family.</text>
</comment>